<gene>
    <name evidence="1" type="ORF">V5799_017433</name>
</gene>
<keyword evidence="2" id="KW-1185">Reference proteome</keyword>
<organism evidence="1 2">
    <name type="scientific">Amblyomma americanum</name>
    <name type="common">Lone star tick</name>
    <dbReference type="NCBI Taxonomy" id="6943"/>
    <lineage>
        <taxon>Eukaryota</taxon>
        <taxon>Metazoa</taxon>
        <taxon>Ecdysozoa</taxon>
        <taxon>Arthropoda</taxon>
        <taxon>Chelicerata</taxon>
        <taxon>Arachnida</taxon>
        <taxon>Acari</taxon>
        <taxon>Parasitiformes</taxon>
        <taxon>Ixodida</taxon>
        <taxon>Ixodoidea</taxon>
        <taxon>Ixodidae</taxon>
        <taxon>Amblyomminae</taxon>
        <taxon>Amblyomma</taxon>
    </lineage>
</organism>
<comment type="caution">
    <text evidence="1">The sequence shown here is derived from an EMBL/GenBank/DDBJ whole genome shotgun (WGS) entry which is preliminary data.</text>
</comment>
<proteinExistence type="predicted"/>
<dbReference type="Proteomes" id="UP001321473">
    <property type="component" value="Unassembled WGS sequence"/>
</dbReference>
<protein>
    <submittedName>
        <fullName evidence="1">Uncharacterized protein</fullName>
    </submittedName>
</protein>
<name>A0AAQ4F291_AMBAM</name>
<accession>A0AAQ4F291</accession>
<dbReference type="AlphaFoldDB" id="A0AAQ4F291"/>
<reference evidence="1 2" key="1">
    <citation type="journal article" date="2023" name="Arcadia Sci">
        <title>De novo assembly of a long-read Amblyomma americanum tick genome.</title>
        <authorList>
            <person name="Chou S."/>
            <person name="Poskanzer K.E."/>
            <person name="Rollins M."/>
            <person name="Thuy-Boun P.S."/>
        </authorList>
    </citation>
    <scope>NUCLEOTIDE SEQUENCE [LARGE SCALE GENOMIC DNA]</scope>
    <source>
        <strain evidence="1">F_SG_1</strain>
        <tissue evidence="1">Salivary glands</tissue>
    </source>
</reference>
<evidence type="ECO:0000313" key="1">
    <source>
        <dbReference type="EMBL" id="KAK8781226.1"/>
    </source>
</evidence>
<sequence length="112" mass="13054">MSDDPERQELILRRYLRNLRIEGGYCHRYLKSENDLLQFEMSLAARHEKYSVLTSREFDAAPEATATDWSQKTFEKKRLNVQGTKKKGCHATLSLKWIELFPDFKCAAQAAL</sequence>
<evidence type="ECO:0000313" key="2">
    <source>
        <dbReference type="Proteomes" id="UP001321473"/>
    </source>
</evidence>
<dbReference type="EMBL" id="JARKHS020007890">
    <property type="protein sequence ID" value="KAK8781226.1"/>
    <property type="molecule type" value="Genomic_DNA"/>
</dbReference>